<protein>
    <submittedName>
        <fullName evidence="1">Uncharacterized protein</fullName>
    </submittedName>
</protein>
<evidence type="ECO:0000313" key="2">
    <source>
        <dbReference type="Proteomes" id="UP001456524"/>
    </source>
</evidence>
<organism evidence="1 2">
    <name type="scientific">Phyllosticta citrichinensis</name>
    <dbReference type="NCBI Taxonomy" id="1130410"/>
    <lineage>
        <taxon>Eukaryota</taxon>
        <taxon>Fungi</taxon>
        <taxon>Dikarya</taxon>
        <taxon>Ascomycota</taxon>
        <taxon>Pezizomycotina</taxon>
        <taxon>Dothideomycetes</taxon>
        <taxon>Dothideomycetes incertae sedis</taxon>
        <taxon>Botryosphaeriales</taxon>
        <taxon>Phyllostictaceae</taxon>
        <taxon>Phyllosticta</taxon>
    </lineage>
</organism>
<evidence type="ECO:0000313" key="1">
    <source>
        <dbReference type="EMBL" id="KAK8173533.1"/>
    </source>
</evidence>
<reference evidence="1 2" key="1">
    <citation type="journal article" date="2022" name="G3 (Bethesda)">
        <title>Enemy or ally: a genomic approach to elucidate the lifestyle of Phyllosticta citrichinaensis.</title>
        <authorList>
            <person name="Buijs V.A."/>
            <person name="Groenewald J.Z."/>
            <person name="Haridas S."/>
            <person name="LaButti K.M."/>
            <person name="Lipzen A."/>
            <person name="Martin F.M."/>
            <person name="Barry K."/>
            <person name="Grigoriev I.V."/>
            <person name="Crous P.W."/>
            <person name="Seidl M.F."/>
        </authorList>
    </citation>
    <scope>NUCLEOTIDE SEQUENCE [LARGE SCALE GENOMIC DNA]</scope>
    <source>
        <strain evidence="1 2">CBS 129764</strain>
    </source>
</reference>
<dbReference type="Proteomes" id="UP001456524">
    <property type="component" value="Unassembled WGS sequence"/>
</dbReference>
<accession>A0ABR1XZI2</accession>
<gene>
    <name evidence="1" type="ORF">IWX90DRAFT_144324</name>
</gene>
<dbReference type="EMBL" id="JBBWUH010000003">
    <property type="protein sequence ID" value="KAK8173533.1"/>
    <property type="molecule type" value="Genomic_DNA"/>
</dbReference>
<name>A0ABR1XZI2_9PEZI</name>
<keyword evidence="2" id="KW-1185">Reference proteome</keyword>
<sequence length="192" mass="21325">MCQGGQRIGYVGMDGVDGRADYWRPWVVEKGRHRRSEALALSIQKSDGRDGGVDLDPAMAALTARQVSTRASLAPDSSSRHLLRHCCCDCYNSGRQGRVLSETSWLPVLRLSGEAKNHCHFCARLDPDSKRHCQQPWLRGIRLQAQGLPGPRPTPLSRLPLIKRLPQRDRCPDSSGLGRLAKLRYPFDASSA</sequence>
<comment type="caution">
    <text evidence="1">The sequence shown here is derived from an EMBL/GenBank/DDBJ whole genome shotgun (WGS) entry which is preliminary data.</text>
</comment>
<proteinExistence type="predicted"/>